<feature type="region of interest" description="Disordered" evidence="1">
    <location>
        <begin position="92"/>
        <end position="139"/>
    </location>
</feature>
<reference evidence="2 3" key="1">
    <citation type="submission" date="2015-05" db="EMBL/GenBank/DDBJ databases">
        <title>Distinctive expansion of gene families associated with plant cell wall degradation and secondary metabolism in the genomes of grapevine trunk pathogens.</title>
        <authorList>
            <person name="Lawrence D.P."/>
            <person name="Travadon R."/>
            <person name="Rolshausen P.E."/>
            <person name="Baumgartner K."/>
        </authorList>
    </citation>
    <scope>NUCLEOTIDE SEQUENCE [LARGE SCALE GENOMIC DNA]</scope>
    <source>
        <strain evidence="2">UCRPC4</strain>
    </source>
</reference>
<gene>
    <name evidence="2" type="ORF">UCRPC4_g02229</name>
</gene>
<protein>
    <submittedName>
        <fullName evidence="2">Uncharacterized protein</fullName>
    </submittedName>
</protein>
<evidence type="ECO:0000313" key="2">
    <source>
        <dbReference type="EMBL" id="KKY24928.1"/>
    </source>
</evidence>
<feature type="compositionally biased region" description="Polar residues" evidence="1">
    <location>
        <begin position="107"/>
        <end position="117"/>
    </location>
</feature>
<proteinExistence type="predicted"/>
<feature type="region of interest" description="Disordered" evidence="1">
    <location>
        <begin position="1"/>
        <end position="43"/>
    </location>
</feature>
<evidence type="ECO:0000256" key="1">
    <source>
        <dbReference type="SAM" id="MobiDB-lite"/>
    </source>
</evidence>
<accession>A0A0G2GNE3</accession>
<name>A0A0G2GNE3_PHACM</name>
<comment type="caution">
    <text evidence="2">The sequence shown here is derived from an EMBL/GenBank/DDBJ whole genome shotgun (WGS) entry which is preliminary data.</text>
</comment>
<dbReference type="EMBL" id="LCWF01000054">
    <property type="protein sequence ID" value="KKY24928.1"/>
    <property type="molecule type" value="Genomic_DNA"/>
</dbReference>
<evidence type="ECO:0000313" key="3">
    <source>
        <dbReference type="Proteomes" id="UP000053317"/>
    </source>
</evidence>
<sequence length="231" mass="25833">MTASSLQTQGHRRSNSRPFSILAPRHDPQKSLNPIDPTAKHYQDPEARLKLRVYLASPQKFDEAIEFGFPSLAKEKENIPPSTPVGRTFLDDDDTSDFNHEEPINCDNESIASSNAPYTPVEPGTASRKTSKDINHEPVGSVRPRVIHKVSESYAKSSAGDREMTLHMTLTRPDLRTTGSDITKPANNDDADALKLEDLPLSDENHLIWSTMPPVEKNKVKKVWNKLRGKN</sequence>
<dbReference type="Proteomes" id="UP000053317">
    <property type="component" value="Unassembled WGS sequence"/>
</dbReference>
<organism evidence="2 3">
    <name type="scientific">Phaeomoniella chlamydospora</name>
    <name type="common">Phaeoacremonium chlamydosporum</name>
    <dbReference type="NCBI Taxonomy" id="158046"/>
    <lineage>
        <taxon>Eukaryota</taxon>
        <taxon>Fungi</taxon>
        <taxon>Dikarya</taxon>
        <taxon>Ascomycota</taxon>
        <taxon>Pezizomycotina</taxon>
        <taxon>Eurotiomycetes</taxon>
        <taxon>Chaetothyriomycetidae</taxon>
        <taxon>Phaeomoniellales</taxon>
        <taxon>Phaeomoniellaceae</taxon>
        <taxon>Phaeomoniella</taxon>
    </lineage>
</organism>
<reference evidence="2 3" key="2">
    <citation type="submission" date="2015-05" db="EMBL/GenBank/DDBJ databases">
        <authorList>
            <person name="Morales-Cruz A."/>
            <person name="Amrine K.C."/>
            <person name="Cantu D."/>
        </authorList>
    </citation>
    <scope>NUCLEOTIDE SEQUENCE [LARGE SCALE GENOMIC DNA]</scope>
    <source>
        <strain evidence="2">UCRPC4</strain>
    </source>
</reference>
<dbReference type="OrthoDB" id="5380370at2759"/>
<dbReference type="AlphaFoldDB" id="A0A0G2GNE3"/>
<keyword evidence="3" id="KW-1185">Reference proteome</keyword>